<comment type="caution">
    <text evidence="1">The sequence shown here is derived from an EMBL/GenBank/DDBJ whole genome shotgun (WGS) entry which is preliminary data.</text>
</comment>
<organism evidence="1 2">
    <name type="scientific">Necator americanus</name>
    <name type="common">Human hookworm</name>
    <dbReference type="NCBI Taxonomy" id="51031"/>
    <lineage>
        <taxon>Eukaryota</taxon>
        <taxon>Metazoa</taxon>
        <taxon>Ecdysozoa</taxon>
        <taxon>Nematoda</taxon>
        <taxon>Chromadorea</taxon>
        <taxon>Rhabditida</taxon>
        <taxon>Rhabditina</taxon>
        <taxon>Rhabditomorpha</taxon>
        <taxon>Strongyloidea</taxon>
        <taxon>Ancylostomatidae</taxon>
        <taxon>Bunostominae</taxon>
        <taxon>Necator</taxon>
    </lineage>
</organism>
<evidence type="ECO:0000313" key="1">
    <source>
        <dbReference type="EMBL" id="KAK6735889.1"/>
    </source>
</evidence>
<keyword evidence="2" id="KW-1185">Reference proteome</keyword>
<proteinExistence type="predicted"/>
<protein>
    <submittedName>
        <fullName evidence="1">Uncharacterized protein</fullName>
    </submittedName>
</protein>
<name>A0ABR1CBM4_NECAM</name>
<reference evidence="1 2" key="1">
    <citation type="submission" date="2023-08" db="EMBL/GenBank/DDBJ databases">
        <title>A Necator americanus chromosomal reference genome.</title>
        <authorList>
            <person name="Ilik V."/>
            <person name="Petrzelkova K.J."/>
            <person name="Pardy F."/>
            <person name="Fuh T."/>
            <person name="Niatou-Singa F.S."/>
            <person name="Gouil Q."/>
            <person name="Baker L."/>
            <person name="Ritchie M.E."/>
            <person name="Jex A.R."/>
            <person name="Gazzola D."/>
            <person name="Li H."/>
            <person name="Toshio Fujiwara R."/>
            <person name="Zhan B."/>
            <person name="Aroian R.V."/>
            <person name="Pafco B."/>
            <person name="Schwarz E.M."/>
        </authorList>
    </citation>
    <scope>NUCLEOTIDE SEQUENCE [LARGE SCALE GENOMIC DNA]</scope>
    <source>
        <strain evidence="1 2">Aroian</strain>
        <tissue evidence="1">Whole animal</tissue>
    </source>
</reference>
<dbReference type="Proteomes" id="UP001303046">
    <property type="component" value="Unassembled WGS sequence"/>
</dbReference>
<dbReference type="EMBL" id="JAVFWL010000002">
    <property type="protein sequence ID" value="KAK6735889.1"/>
    <property type="molecule type" value="Genomic_DNA"/>
</dbReference>
<sequence length="179" mass="20464">MHSGRCKENAPGFSTEEEVRLCICGDNIYVQFCMCCPGGTGDYNQEKCLRMLHRQLKYDKEQLLRSEHQLDLFEVETGLRRGAEAGRFLFNFAVDDIMQCPADVILAPSARPLVDLDLRPGKCMQMWVSSRPSTGIRMDEQPIELVDEFRHLGCMLKNDGSYERDIQQRSAKLTLHSTD</sequence>
<accession>A0ABR1CBM4</accession>
<gene>
    <name evidence="1" type="primary">Necator_chrII.g6674</name>
    <name evidence="1" type="ORF">RB195_018881</name>
</gene>
<evidence type="ECO:0000313" key="2">
    <source>
        <dbReference type="Proteomes" id="UP001303046"/>
    </source>
</evidence>